<protein>
    <submittedName>
        <fullName evidence="2">Uncharacterized protein</fullName>
    </submittedName>
</protein>
<name>A0A2V1E9F5_9PLEO</name>
<feature type="compositionally biased region" description="Low complexity" evidence="1">
    <location>
        <begin position="239"/>
        <end position="252"/>
    </location>
</feature>
<organism evidence="2 3">
    <name type="scientific">Periconia macrospinosa</name>
    <dbReference type="NCBI Taxonomy" id="97972"/>
    <lineage>
        <taxon>Eukaryota</taxon>
        <taxon>Fungi</taxon>
        <taxon>Dikarya</taxon>
        <taxon>Ascomycota</taxon>
        <taxon>Pezizomycotina</taxon>
        <taxon>Dothideomycetes</taxon>
        <taxon>Pleosporomycetidae</taxon>
        <taxon>Pleosporales</taxon>
        <taxon>Massarineae</taxon>
        <taxon>Periconiaceae</taxon>
        <taxon>Periconia</taxon>
    </lineage>
</organism>
<dbReference type="EMBL" id="KZ805305">
    <property type="protein sequence ID" value="PVI07161.1"/>
    <property type="molecule type" value="Genomic_DNA"/>
</dbReference>
<evidence type="ECO:0000313" key="3">
    <source>
        <dbReference type="Proteomes" id="UP000244855"/>
    </source>
</evidence>
<feature type="compositionally biased region" description="Basic and acidic residues" evidence="1">
    <location>
        <begin position="271"/>
        <end position="281"/>
    </location>
</feature>
<feature type="region of interest" description="Disordered" evidence="1">
    <location>
        <begin position="157"/>
        <end position="214"/>
    </location>
</feature>
<accession>A0A2V1E9F5</accession>
<feature type="region of interest" description="Disordered" evidence="1">
    <location>
        <begin position="1"/>
        <end position="33"/>
    </location>
</feature>
<evidence type="ECO:0000313" key="2">
    <source>
        <dbReference type="EMBL" id="PVI07161.1"/>
    </source>
</evidence>
<feature type="compositionally biased region" description="Basic and acidic residues" evidence="1">
    <location>
        <begin position="204"/>
        <end position="214"/>
    </location>
</feature>
<gene>
    <name evidence="2" type="ORF">DM02DRAFT_622526</name>
</gene>
<feature type="compositionally biased region" description="Basic residues" evidence="1">
    <location>
        <begin position="177"/>
        <end position="188"/>
    </location>
</feature>
<proteinExistence type="predicted"/>
<reference evidence="2 3" key="1">
    <citation type="journal article" date="2018" name="Sci. Rep.">
        <title>Comparative genomics provides insights into the lifestyle and reveals functional heterogeneity of dark septate endophytic fungi.</title>
        <authorList>
            <person name="Knapp D.G."/>
            <person name="Nemeth J.B."/>
            <person name="Barry K."/>
            <person name="Hainaut M."/>
            <person name="Henrissat B."/>
            <person name="Johnson J."/>
            <person name="Kuo A."/>
            <person name="Lim J.H.P."/>
            <person name="Lipzen A."/>
            <person name="Nolan M."/>
            <person name="Ohm R.A."/>
            <person name="Tamas L."/>
            <person name="Grigoriev I.V."/>
            <person name="Spatafora J.W."/>
            <person name="Nagy L.G."/>
            <person name="Kovacs G.M."/>
        </authorList>
    </citation>
    <scope>NUCLEOTIDE SEQUENCE [LARGE SCALE GENOMIC DNA]</scope>
    <source>
        <strain evidence="2 3">DSE2036</strain>
    </source>
</reference>
<keyword evidence="3" id="KW-1185">Reference proteome</keyword>
<dbReference type="Proteomes" id="UP000244855">
    <property type="component" value="Unassembled WGS sequence"/>
</dbReference>
<dbReference type="AlphaFoldDB" id="A0A2V1E9F5"/>
<feature type="region of interest" description="Disordered" evidence="1">
    <location>
        <begin position="239"/>
        <end position="281"/>
    </location>
</feature>
<evidence type="ECO:0000256" key="1">
    <source>
        <dbReference type="SAM" id="MobiDB-lite"/>
    </source>
</evidence>
<sequence>MKEKGFDSLGGSQPHKARKSGRRDYEQGRGLKGGWLPWDVEAAEEANRWGGRRDETGRIEARLAGWRAGQAAVEVEDAAAIAGERAKVAGEMSLYDGVEEGKCRGVDKREDRLSIRDGGADGRRRRLAQQGRRRRRLLRLPSSNHYLLYGKGRAGRGLRVRSGGSGGSQRRSASGRAKMRRSGAKRLLRVNQPWGSKPLLSLHGNDKREKKKIEAKTKRCYRDTMGNVPAPYAYGNCCAANNPANSQPAPQSTVRHREAPQCSDRPSAVSRMREREEGNGE</sequence>